<comment type="caution">
    <text evidence="1">The sequence shown here is derived from an EMBL/GenBank/DDBJ whole genome shotgun (WGS) entry which is preliminary data.</text>
</comment>
<protein>
    <submittedName>
        <fullName evidence="1">Uncharacterized protein</fullName>
    </submittedName>
</protein>
<reference evidence="1 2" key="1">
    <citation type="journal article" date="2024" name="G3 (Bethesda)">
        <title>Genome assembly of Hibiscus sabdariffa L. provides insights into metabolisms of medicinal natural products.</title>
        <authorList>
            <person name="Kim T."/>
        </authorList>
    </citation>
    <scope>NUCLEOTIDE SEQUENCE [LARGE SCALE GENOMIC DNA]</scope>
    <source>
        <strain evidence="1">TK-2024</strain>
        <tissue evidence="1">Old leaves</tissue>
    </source>
</reference>
<keyword evidence="2" id="KW-1185">Reference proteome</keyword>
<proteinExistence type="predicted"/>
<organism evidence="1 2">
    <name type="scientific">Hibiscus sabdariffa</name>
    <name type="common">roselle</name>
    <dbReference type="NCBI Taxonomy" id="183260"/>
    <lineage>
        <taxon>Eukaryota</taxon>
        <taxon>Viridiplantae</taxon>
        <taxon>Streptophyta</taxon>
        <taxon>Embryophyta</taxon>
        <taxon>Tracheophyta</taxon>
        <taxon>Spermatophyta</taxon>
        <taxon>Magnoliopsida</taxon>
        <taxon>eudicotyledons</taxon>
        <taxon>Gunneridae</taxon>
        <taxon>Pentapetalae</taxon>
        <taxon>rosids</taxon>
        <taxon>malvids</taxon>
        <taxon>Malvales</taxon>
        <taxon>Malvaceae</taxon>
        <taxon>Malvoideae</taxon>
        <taxon>Hibiscus</taxon>
    </lineage>
</organism>
<dbReference type="Proteomes" id="UP001472677">
    <property type="component" value="Unassembled WGS sequence"/>
</dbReference>
<sequence length="152" mass="17514">MIHRFIWGSSNGSPSLALVKWDTVKSPLREGGLGFGDLRRHNQALIMKRGFQLITDVDKPWVHVLKAKYKWDGDLPMHIFRPNYSRLWRGISQSWDVVCSGICWQVRDGWHTDFWWDIWLNGTAPLVTHCLLSSLPNPMPVDAMISASGQWD</sequence>
<accession>A0ABR2E8B0</accession>
<evidence type="ECO:0000313" key="2">
    <source>
        <dbReference type="Proteomes" id="UP001472677"/>
    </source>
</evidence>
<dbReference type="EMBL" id="JBBPBM010000019">
    <property type="protein sequence ID" value="KAK8554243.1"/>
    <property type="molecule type" value="Genomic_DNA"/>
</dbReference>
<name>A0ABR2E8B0_9ROSI</name>
<gene>
    <name evidence="1" type="ORF">V6N12_031211</name>
</gene>
<evidence type="ECO:0000313" key="1">
    <source>
        <dbReference type="EMBL" id="KAK8554243.1"/>
    </source>
</evidence>